<keyword evidence="3" id="KW-1185">Reference proteome</keyword>
<dbReference type="PANTHER" id="PTHR14741:SF32">
    <property type="entry name" value="TRIMETHYLGUANOSINE SYNTHASE"/>
    <property type="match status" value="1"/>
</dbReference>
<evidence type="ECO:0000313" key="2">
    <source>
        <dbReference type="EMBL" id="MBA8926125.1"/>
    </source>
</evidence>
<comment type="caution">
    <text evidence="2">The sequence shown here is derived from an EMBL/GenBank/DDBJ whole genome shotgun (WGS) entry which is preliminary data.</text>
</comment>
<dbReference type="InterPro" id="IPR029063">
    <property type="entry name" value="SAM-dependent_MTases_sf"/>
</dbReference>
<reference evidence="2 3" key="1">
    <citation type="submission" date="2020-08" db="EMBL/GenBank/DDBJ databases">
        <title>Genomic Encyclopedia of Archaeal and Bacterial Type Strains, Phase II (KMG-II): from individual species to whole genera.</title>
        <authorList>
            <person name="Goeker M."/>
        </authorList>
    </citation>
    <scope>NUCLEOTIDE SEQUENCE [LARGE SCALE GENOMIC DNA]</scope>
    <source>
        <strain evidence="2 3">DSM 43850</strain>
    </source>
</reference>
<dbReference type="EMBL" id="JACJID010000002">
    <property type="protein sequence ID" value="MBA8926125.1"/>
    <property type="molecule type" value="Genomic_DNA"/>
</dbReference>
<sequence length="399" mass="43243">MGYEFSAADVAFLTSAAGREALAVAAGFELSPASRLADVAAARKLVPEHASAVLETAVLRRKSLAKLSTADDWLFTDAALQQATPTPVALHRAERLRDRDVHDVTCSIGADLTVLGRVARRCIGSDLDPIRLAMARHNCARAGVDPLLVRADALRPVSTAGVVVADPARRDASGRRKWRAADLVPSLDELVAAHRGRELAVKCAPGLDFEAVDWAREIELVSLDGQVREACLWTGSLATARRRATVLRTGSPQWTITEEEPDDCPVRTVGEWVVDPDGAVVRAGLVRHYAARHGLGQLDPHIAYLTGDRPPPGIRAFRVVEHGHYTEKALRAVLRRHEVGRLEILVRGLDVDPNTLRPRLKLSGPTEATVVLTRIGRTPTAILCHATRTGVERPENGYS</sequence>
<evidence type="ECO:0000313" key="3">
    <source>
        <dbReference type="Proteomes" id="UP000517916"/>
    </source>
</evidence>
<dbReference type="Pfam" id="PF18096">
    <property type="entry name" value="Thump_like"/>
    <property type="match status" value="1"/>
</dbReference>
<accession>A0ABR6BGX1</accession>
<name>A0ABR6BGX1_9PSEU</name>
<dbReference type="InterPro" id="IPR041497">
    <property type="entry name" value="Thump-like"/>
</dbReference>
<dbReference type="PANTHER" id="PTHR14741">
    <property type="entry name" value="S-ADENOSYLMETHIONINE-DEPENDENT METHYLTRANSFERASE RELATED"/>
    <property type="match status" value="1"/>
</dbReference>
<feature type="domain" description="THUMP-like" evidence="1">
    <location>
        <begin position="315"/>
        <end position="385"/>
    </location>
</feature>
<dbReference type="Gene3D" id="3.40.50.150">
    <property type="entry name" value="Vaccinia Virus protein VP39"/>
    <property type="match status" value="1"/>
</dbReference>
<proteinExistence type="predicted"/>
<dbReference type="RefSeq" id="WP_182837627.1">
    <property type="nucleotide sequence ID" value="NZ_BAAABQ010000009.1"/>
</dbReference>
<gene>
    <name evidence="2" type="ORF">BC739_003324</name>
</gene>
<evidence type="ECO:0000259" key="1">
    <source>
        <dbReference type="Pfam" id="PF18096"/>
    </source>
</evidence>
<protein>
    <recommendedName>
        <fullName evidence="1">THUMP-like domain-containing protein</fullName>
    </recommendedName>
</protein>
<dbReference type="SUPFAM" id="SSF53335">
    <property type="entry name" value="S-adenosyl-L-methionine-dependent methyltransferases"/>
    <property type="match status" value="1"/>
</dbReference>
<dbReference type="Proteomes" id="UP000517916">
    <property type="component" value="Unassembled WGS sequence"/>
</dbReference>
<organism evidence="2 3">
    <name type="scientific">Kutzneria viridogrisea</name>
    <dbReference type="NCBI Taxonomy" id="47990"/>
    <lineage>
        <taxon>Bacteria</taxon>
        <taxon>Bacillati</taxon>
        <taxon>Actinomycetota</taxon>
        <taxon>Actinomycetes</taxon>
        <taxon>Pseudonocardiales</taxon>
        <taxon>Pseudonocardiaceae</taxon>
        <taxon>Kutzneria</taxon>
    </lineage>
</organism>